<name>A0A1H7FA73_RUMAL</name>
<dbReference type="RefSeq" id="WP_074828242.1">
    <property type="nucleotide sequence ID" value="NZ_FOAT01000001.1"/>
</dbReference>
<sequence>MFDYRELLELFDLTEPMGWSEDIIAALKAEYCSIPDTLEDYYRQCAGCDALASNSAGDYLMPAEKVGMYKDQGYYVFFSENQSVSFWGIKLEDMDKPDPPVYESYDRGEWFLTGDSLSKFLISEGYLCAVTSGLEYATEDYLEADEEQAENIRSEFEHIEYADSGIYQGAQFYRINEDSYLALMPDSCRSLVMFASKSEEGFDAAEKAVLPLLDIDPEED</sequence>
<accession>A0A1H7FA73</accession>
<dbReference type="Proteomes" id="UP000186015">
    <property type="component" value="Unassembled WGS sequence"/>
</dbReference>
<dbReference type="OrthoDB" id="515110at2"/>
<gene>
    <name evidence="1" type="ORF">SAMN05216469_101169</name>
</gene>
<evidence type="ECO:0000313" key="1">
    <source>
        <dbReference type="EMBL" id="SEK22604.1"/>
    </source>
</evidence>
<evidence type="ECO:0000313" key="2">
    <source>
        <dbReference type="Proteomes" id="UP000186015"/>
    </source>
</evidence>
<dbReference type="EMBL" id="FOAT01000001">
    <property type="protein sequence ID" value="SEK22604.1"/>
    <property type="molecule type" value="Genomic_DNA"/>
</dbReference>
<proteinExistence type="predicted"/>
<dbReference type="AlphaFoldDB" id="A0A1H7FA73"/>
<organism evidence="1 2">
    <name type="scientific">Ruminococcus albus</name>
    <dbReference type="NCBI Taxonomy" id="1264"/>
    <lineage>
        <taxon>Bacteria</taxon>
        <taxon>Bacillati</taxon>
        <taxon>Bacillota</taxon>
        <taxon>Clostridia</taxon>
        <taxon>Eubacteriales</taxon>
        <taxon>Oscillospiraceae</taxon>
        <taxon>Ruminococcus</taxon>
    </lineage>
</organism>
<reference evidence="1 2" key="1">
    <citation type="submission" date="2016-10" db="EMBL/GenBank/DDBJ databases">
        <authorList>
            <person name="de Groot N.N."/>
        </authorList>
    </citation>
    <scope>NUCLEOTIDE SEQUENCE [LARGE SCALE GENOMIC DNA]</scope>
    <source>
        <strain evidence="1 2">KH2T6</strain>
    </source>
</reference>
<protein>
    <recommendedName>
        <fullName evidence="3">Knr4/Smi1-like domain-containing protein</fullName>
    </recommendedName>
</protein>
<evidence type="ECO:0008006" key="3">
    <source>
        <dbReference type="Google" id="ProtNLM"/>
    </source>
</evidence>